<dbReference type="EMBL" id="VIWU01000001">
    <property type="protein sequence ID" value="TWF74281.1"/>
    <property type="molecule type" value="Genomic_DNA"/>
</dbReference>
<protein>
    <submittedName>
        <fullName evidence="1">Uncharacterized protein</fullName>
    </submittedName>
</protein>
<keyword evidence="2" id="KW-1185">Reference proteome</keyword>
<dbReference type="AlphaFoldDB" id="A0A561SHE2"/>
<accession>A0A561SHE2</accession>
<proteinExistence type="predicted"/>
<evidence type="ECO:0000313" key="2">
    <source>
        <dbReference type="Proteomes" id="UP000321261"/>
    </source>
</evidence>
<evidence type="ECO:0000313" key="1">
    <source>
        <dbReference type="EMBL" id="TWF74281.1"/>
    </source>
</evidence>
<dbReference type="RefSeq" id="WP_147253676.1">
    <property type="nucleotide sequence ID" value="NZ_VIWU01000001.1"/>
</dbReference>
<reference evidence="1 2" key="1">
    <citation type="submission" date="2019-06" db="EMBL/GenBank/DDBJ databases">
        <title>Sequencing the genomes of 1000 actinobacteria strains.</title>
        <authorList>
            <person name="Klenk H.-P."/>
        </authorList>
    </citation>
    <scope>NUCLEOTIDE SEQUENCE [LARGE SCALE GENOMIC DNA]</scope>
    <source>
        <strain evidence="1 2">DSM 45671</strain>
    </source>
</reference>
<organism evidence="1 2">
    <name type="scientific">Pseudonocardia hierapolitana</name>
    <dbReference type="NCBI Taxonomy" id="1128676"/>
    <lineage>
        <taxon>Bacteria</taxon>
        <taxon>Bacillati</taxon>
        <taxon>Actinomycetota</taxon>
        <taxon>Actinomycetes</taxon>
        <taxon>Pseudonocardiales</taxon>
        <taxon>Pseudonocardiaceae</taxon>
        <taxon>Pseudonocardia</taxon>
    </lineage>
</organism>
<name>A0A561SHE2_9PSEU</name>
<gene>
    <name evidence="1" type="ORF">FHX44_11160</name>
</gene>
<sequence>MIVRLSTAGAVVQDPDDLADLRLDTDLDPERLGKALTTTGTGELSDGDTALLDVGVLRSLAVMSMNPTSASAWSKRWAAMLEEARRHGLLSADGRSVRVLVGRGRR</sequence>
<dbReference type="OrthoDB" id="3576351at2"/>
<comment type="caution">
    <text evidence="1">The sequence shown here is derived from an EMBL/GenBank/DDBJ whole genome shotgun (WGS) entry which is preliminary data.</text>
</comment>
<dbReference type="Proteomes" id="UP000321261">
    <property type="component" value="Unassembled WGS sequence"/>
</dbReference>